<keyword evidence="1" id="KW-0802">TPR repeat</keyword>
<reference evidence="3" key="1">
    <citation type="submission" date="2023-03" db="EMBL/GenBank/DDBJ databases">
        <title>Mating type loci evolution in Malassezia.</title>
        <authorList>
            <person name="Coelho M.A."/>
        </authorList>
    </citation>
    <scope>NUCLEOTIDE SEQUENCE</scope>
    <source>
        <strain evidence="3">CBS 7876</strain>
    </source>
</reference>
<feature type="repeat" description="TPR" evidence="1">
    <location>
        <begin position="131"/>
        <end position="164"/>
    </location>
</feature>
<dbReference type="Gene3D" id="1.25.40.10">
    <property type="entry name" value="Tetratricopeptide repeat domain"/>
    <property type="match status" value="2"/>
</dbReference>
<protein>
    <recommendedName>
        <fullName evidence="5">Tetratricopeptide repeat protein 9C</fullName>
    </recommendedName>
</protein>
<dbReference type="GO" id="GO:0044183">
    <property type="term" value="F:protein folding chaperone"/>
    <property type="evidence" value="ECO:0007669"/>
    <property type="project" value="TreeGrafter"/>
</dbReference>
<dbReference type="GO" id="GO:0005740">
    <property type="term" value="C:mitochondrial envelope"/>
    <property type="evidence" value="ECO:0007669"/>
    <property type="project" value="TreeGrafter"/>
</dbReference>
<sequence length="233" mass="24006">MADALEAARTPLAPGAAEKIAQGIAHKKRGNDAFVARDYTAALGAYHHAVLYLAGLDRAPAAGLLAGGAAGGGGEGAGHAAHAEAADAAHSGASDGAAAAASDRPVAPASSAARGVREDRRELSQVRANVRLALTQMAACYLHLGRYDRALESCEQAMALDAHNVKAIFRKAQALARRGDTYAARDWLDSASARPYAAEPAFQAERRALAAAIEARERASAASLRGFLGRSRT</sequence>
<dbReference type="GO" id="GO:0043066">
    <property type="term" value="P:negative regulation of apoptotic process"/>
    <property type="evidence" value="ECO:0007669"/>
    <property type="project" value="TreeGrafter"/>
</dbReference>
<dbReference type="Pfam" id="PF00515">
    <property type="entry name" value="TPR_1"/>
    <property type="match status" value="1"/>
</dbReference>
<dbReference type="PROSITE" id="PS50005">
    <property type="entry name" value="TPR"/>
    <property type="match status" value="1"/>
</dbReference>
<dbReference type="GO" id="GO:0016020">
    <property type="term" value="C:membrane"/>
    <property type="evidence" value="ECO:0007669"/>
    <property type="project" value="TreeGrafter"/>
</dbReference>
<organism evidence="3 4">
    <name type="scientific">Malassezia obtusa</name>
    <dbReference type="NCBI Taxonomy" id="76774"/>
    <lineage>
        <taxon>Eukaryota</taxon>
        <taxon>Fungi</taxon>
        <taxon>Dikarya</taxon>
        <taxon>Basidiomycota</taxon>
        <taxon>Ustilaginomycotina</taxon>
        <taxon>Malasseziomycetes</taxon>
        <taxon>Malasseziales</taxon>
        <taxon>Malasseziaceae</taxon>
        <taxon>Malassezia</taxon>
    </lineage>
</organism>
<feature type="region of interest" description="Disordered" evidence="2">
    <location>
        <begin position="76"/>
        <end position="120"/>
    </location>
</feature>
<feature type="compositionally biased region" description="Low complexity" evidence="2">
    <location>
        <begin position="88"/>
        <end position="114"/>
    </location>
</feature>
<accession>A0AAF0DY91</accession>
<dbReference type="InterPro" id="IPR050754">
    <property type="entry name" value="FKBP4/5/8-like"/>
</dbReference>
<gene>
    <name evidence="3" type="ORF">MOBT1_000306</name>
</gene>
<evidence type="ECO:0000256" key="1">
    <source>
        <dbReference type="PROSITE-ProRule" id="PRU00339"/>
    </source>
</evidence>
<dbReference type="InterPro" id="IPR019734">
    <property type="entry name" value="TPR_rpt"/>
</dbReference>
<dbReference type="SMART" id="SM00028">
    <property type="entry name" value="TPR"/>
    <property type="match status" value="2"/>
</dbReference>
<keyword evidence="4" id="KW-1185">Reference proteome</keyword>
<dbReference type="AlphaFoldDB" id="A0AAF0DY91"/>
<dbReference type="SUPFAM" id="SSF48452">
    <property type="entry name" value="TPR-like"/>
    <property type="match status" value="1"/>
</dbReference>
<dbReference type="Proteomes" id="UP001214603">
    <property type="component" value="Chromosome 1"/>
</dbReference>
<dbReference type="GO" id="GO:0005829">
    <property type="term" value="C:cytosol"/>
    <property type="evidence" value="ECO:0007669"/>
    <property type="project" value="TreeGrafter"/>
</dbReference>
<proteinExistence type="predicted"/>
<dbReference type="GO" id="GO:0012505">
    <property type="term" value="C:endomembrane system"/>
    <property type="evidence" value="ECO:0007669"/>
    <property type="project" value="TreeGrafter"/>
</dbReference>
<evidence type="ECO:0000256" key="2">
    <source>
        <dbReference type="SAM" id="MobiDB-lite"/>
    </source>
</evidence>
<dbReference type="PANTHER" id="PTHR46512:SF1">
    <property type="entry name" value="PEPTIDYLPROLYL ISOMERASE"/>
    <property type="match status" value="1"/>
</dbReference>
<name>A0AAF0DY91_9BASI</name>
<dbReference type="InterPro" id="IPR011990">
    <property type="entry name" value="TPR-like_helical_dom_sf"/>
</dbReference>
<evidence type="ECO:0008006" key="5">
    <source>
        <dbReference type="Google" id="ProtNLM"/>
    </source>
</evidence>
<dbReference type="PANTHER" id="PTHR46512">
    <property type="entry name" value="PEPTIDYLPROLYL ISOMERASE"/>
    <property type="match status" value="1"/>
</dbReference>
<evidence type="ECO:0000313" key="4">
    <source>
        <dbReference type="Proteomes" id="UP001214603"/>
    </source>
</evidence>
<evidence type="ECO:0000313" key="3">
    <source>
        <dbReference type="EMBL" id="WFD01630.1"/>
    </source>
</evidence>
<dbReference type="EMBL" id="CP119934">
    <property type="protein sequence ID" value="WFD01630.1"/>
    <property type="molecule type" value="Genomic_DNA"/>
</dbReference>